<organism evidence="1">
    <name type="scientific">marine sediment metagenome</name>
    <dbReference type="NCBI Taxonomy" id="412755"/>
    <lineage>
        <taxon>unclassified sequences</taxon>
        <taxon>metagenomes</taxon>
        <taxon>ecological metagenomes</taxon>
    </lineage>
</organism>
<accession>X1RLY9</accession>
<gene>
    <name evidence="1" type="ORF">S12H4_24815</name>
</gene>
<comment type="caution">
    <text evidence="1">The sequence shown here is derived from an EMBL/GenBank/DDBJ whole genome shotgun (WGS) entry which is preliminary data.</text>
</comment>
<dbReference type="AlphaFoldDB" id="X1RLY9"/>
<name>X1RLY9_9ZZZZ</name>
<proteinExistence type="predicted"/>
<protein>
    <submittedName>
        <fullName evidence="1">Uncharacterized protein</fullName>
    </submittedName>
</protein>
<evidence type="ECO:0000313" key="1">
    <source>
        <dbReference type="EMBL" id="GAI81787.1"/>
    </source>
</evidence>
<reference evidence="1" key="1">
    <citation type="journal article" date="2014" name="Front. Microbiol.">
        <title>High frequency of phylogenetically diverse reductive dehalogenase-homologous genes in deep subseafloor sedimentary metagenomes.</title>
        <authorList>
            <person name="Kawai M."/>
            <person name="Futagami T."/>
            <person name="Toyoda A."/>
            <person name="Takaki Y."/>
            <person name="Nishi S."/>
            <person name="Hori S."/>
            <person name="Arai W."/>
            <person name="Tsubouchi T."/>
            <person name="Morono Y."/>
            <person name="Uchiyama I."/>
            <person name="Ito T."/>
            <person name="Fujiyama A."/>
            <person name="Inagaki F."/>
            <person name="Takami H."/>
        </authorList>
    </citation>
    <scope>NUCLEOTIDE SEQUENCE</scope>
    <source>
        <strain evidence="1">Expedition CK06-06</strain>
    </source>
</reference>
<sequence>MIPKDGRPILKGFIKGDQIFVWCPYCRKFHSHGAPQMWGHRVAHCVNENSPFLESGYYIQPFTKTDIKKYYPKIKHEATP</sequence>
<dbReference type="EMBL" id="BARW01013613">
    <property type="protein sequence ID" value="GAI81787.1"/>
    <property type="molecule type" value="Genomic_DNA"/>
</dbReference>